<dbReference type="Gene3D" id="3.40.50.720">
    <property type="entry name" value="NAD(P)-binding Rossmann-like Domain"/>
    <property type="match status" value="1"/>
</dbReference>
<dbReference type="GeneID" id="54484919"/>
<dbReference type="PRINTS" id="PR00080">
    <property type="entry name" value="SDRFAMILY"/>
</dbReference>
<dbReference type="AlphaFoldDB" id="A0A6A6WB88"/>
<keyword evidence="4" id="KW-1185">Reference proteome</keyword>
<comment type="similarity">
    <text evidence="1">Belongs to the short-chain dehydrogenases/reductases (SDR) family.</text>
</comment>
<accession>A0A6A6WB88</accession>
<protein>
    <submittedName>
        <fullName evidence="3">Short-chain alcohol dehydrogenase</fullName>
    </submittedName>
</protein>
<evidence type="ECO:0000313" key="4">
    <source>
        <dbReference type="Proteomes" id="UP000799437"/>
    </source>
</evidence>
<dbReference type="CDD" id="cd05374">
    <property type="entry name" value="17beta-HSD-like_SDR_c"/>
    <property type="match status" value="1"/>
</dbReference>
<proteinExistence type="inferred from homology"/>
<sequence>MGYTILITGASSGFGALTARALAKAGHNVYAGHRSLRTESAAVEKDSTFNKEHGLEIHALELDVTKDESCKAAVEKVITEAGSLDVVVHNAGHMGFGPLEAFTPDQLLSMFDVNALGTHRLNRAFLPYMRKKGTGLVLYVGSTSTRGAMPPFLGPYFAAKAAMDSLAVSMAAELSLWGIETSIVVPGAFPTGTNHFTNAARPHDTNVAIEYETGAYQGVSQRVDKAFENMTPKDNPPDVNDVAKAIVEVVGTAHGRRPFRVHIDPLNDGAEDVSKVADKIRADYYTQNNLGDLLAPKATTG</sequence>
<name>A0A6A6WB88_9PEZI</name>
<organism evidence="3 4">
    <name type="scientific">Pseudovirgaria hyperparasitica</name>
    <dbReference type="NCBI Taxonomy" id="470096"/>
    <lineage>
        <taxon>Eukaryota</taxon>
        <taxon>Fungi</taxon>
        <taxon>Dikarya</taxon>
        <taxon>Ascomycota</taxon>
        <taxon>Pezizomycotina</taxon>
        <taxon>Dothideomycetes</taxon>
        <taxon>Dothideomycetes incertae sedis</taxon>
        <taxon>Acrospermales</taxon>
        <taxon>Acrospermaceae</taxon>
        <taxon>Pseudovirgaria</taxon>
    </lineage>
</organism>
<dbReference type="SUPFAM" id="SSF51735">
    <property type="entry name" value="NAD(P)-binding Rossmann-fold domains"/>
    <property type="match status" value="1"/>
</dbReference>
<evidence type="ECO:0000313" key="3">
    <source>
        <dbReference type="EMBL" id="KAF2758371.1"/>
    </source>
</evidence>
<gene>
    <name evidence="3" type="ORF">EJ05DRAFT_475695</name>
</gene>
<dbReference type="SMART" id="SM00822">
    <property type="entry name" value="PKS_KR"/>
    <property type="match status" value="1"/>
</dbReference>
<feature type="domain" description="Ketoreductase" evidence="2">
    <location>
        <begin position="3"/>
        <end position="189"/>
    </location>
</feature>
<dbReference type="OrthoDB" id="1274115at2759"/>
<dbReference type="PRINTS" id="PR00081">
    <property type="entry name" value="GDHRDH"/>
</dbReference>
<dbReference type="Proteomes" id="UP000799437">
    <property type="component" value="Unassembled WGS sequence"/>
</dbReference>
<dbReference type="PANTHER" id="PTHR43976:SF9">
    <property type="entry name" value="OXIDOREDUCTASE"/>
    <property type="match status" value="1"/>
</dbReference>
<dbReference type="RefSeq" id="XP_033600822.1">
    <property type="nucleotide sequence ID" value="XM_033743865.1"/>
</dbReference>
<dbReference type="Pfam" id="PF00106">
    <property type="entry name" value="adh_short"/>
    <property type="match status" value="1"/>
</dbReference>
<evidence type="ECO:0000256" key="1">
    <source>
        <dbReference type="RuleBase" id="RU000363"/>
    </source>
</evidence>
<evidence type="ECO:0000259" key="2">
    <source>
        <dbReference type="SMART" id="SM00822"/>
    </source>
</evidence>
<reference evidence="3" key="1">
    <citation type="journal article" date="2020" name="Stud. Mycol.">
        <title>101 Dothideomycetes genomes: a test case for predicting lifestyles and emergence of pathogens.</title>
        <authorList>
            <person name="Haridas S."/>
            <person name="Albert R."/>
            <person name="Binder M."/>
            <person name="Bloem J."/>
            <person name="Labutti K."/>
            <person name="Salamov A."/>
            <person name="Andreopoulos B."/>
            <person name="Baker S."/>
            <person name="Barry K."/>
            <person name="Bills G."/>
            <person name="Bluhm B."/>
            <person name="Cannon C."/>
            <person name="Castanera R."/>
            <person name="Culley D."/>
            <person name="Daum C."/>
            <person name="Ezra D."/>
            <person name="Gonzalez J."/>
            <person name="Henrissat B."/>
            <person name="Kuo A."/>
            <person name="Liang C."/>
            <person name="Lipzen A."/>
            <person name="Lutzoni F."/>
            <person name="Magnuson J."/>
            <person name="Mondo S."/>
            <person name="Nolan M."/>
            <person name="Ohm R."/>
            <person name="Pangilinan J."/>
            <person name="Park H.-J."/>
            <person name="Ramirez L."/>
            <person name="Alfaro M."/>
            <person name="Sun H."/>
            <person name="Tritt A."/>
            <person name="Yoshinaga Y."/>
            <person name="Zwiers L.-H."/>
            <person name="Turgeon B."/>
            <person name="Goodwin S."/>
            <person name="Spatafora J."/>
            <person name="Crous P."/>
            <person name="Grigoriev I."/>
        </authorList>
    </citation>
    <scope>NUCLEOTIDE SEQUENCE</scope>
    <source>
        <strain evidence="3">CBS 121739</strain>
    </source>
</reference>
<dbReference type="InterPro" id="IPR036291">
    <property type="entry name" value="NAD(P)-bd_dom_sf"/>
</dbReference>
<dbReference type="InterPro" id="IPR057326">
    <property type="entry name" value="KR_dom"/>
</dbReference>
<dbReference type="InterPro" id="IPR051911">
    <property type="entry name" value="SDR_oxidoreductase"/>
</dbReference>
<dbReference type="PANTHER" id="PTHR43976">
    <property type="entry name" value="SHORT CHAIN DEHYDROGENASE"/>
    <property type="match status" value="1"/>
</dbReference>
<dbReference type="InterPro" id="IPR002347">
    <property type="entry name" value="SDR_fam"/>
</dbReference>
<dbReference type="EMBL" id="ML996571">
    <property type="protein sequence ID" value="KAF2758371.1"/>
    <property type="molecule type" value="Genomic_DNA"/>
</dbReference>